<feature type="domain" description="Aminoglycoside phosphotransferase" evidence="1">
    <location>
        <begin position="77"/>
        <end position="307"/>
    </location>
</feature>
<dbReference type="EMBL" id="AE005673">
    <property type="protein sequence ID" value="AAK23416.1"/>
    <property type="molecule type" value="Genomic_DNA"/>
</dbReference>
<dbReference type="CDD" id="cd05154">
    <property type="entry name" value="ACAD10_11_N-like"/>
    <property type="match status" value="1"/>
</dbReference>
<dbReference type="InterPro" id="IPR041726">
    <property type="entry name" value="ACAD10_11_N"/>
</dbReference>
<dbReference type="BioCyc" id="CAULO:CC1435-MONOMER"/>
<dbReference type="InterPro" id="IPR002575">
    <property type="entry name" value="Aminoglycoside_PTrfase"/>
</dbReference>
<proteinExistence type="predicted"/>
<dbReference type="STRING" id="190650.CC_1435"/>
<organism evidence="2 3">
    <name type="scientific">Caulobacter vibrioides (strain ATCC 19089 / CIP 103742 / CB 15)</name>
    <name type="common">Caulobacter crescentus</name>
    <dbReference type="NCBI Taxonomy" id="190650"/>
    <lineage>
        <taxon>Bacteria</taxon>
        <taxon>Pseudomonadati</taxon>
        <taxon>Pseudomonadota</taxon>
        <taxon>Alphaproteobacteria</taxon>
        <taxon>Caulobacterales</taxon>
        <taxon>Caulobacteraceae</taxon>
        <taxon>Caulobacter</taxon>
    </lineage>
</organism>
<keyword evidence="3" id="KW-1185">Reference proteome</keyword>
<dbReference type="EnsemblBacteria" id="AAK23416">
    <property type="protein sequence ID" value="AAK23416"/>
    <property type="gene ID" value="CC_1435"/>
</dbReference>
<dbReference type="Proteomes" id="UP000001816">
    <property type="component" value="Chromosome"/>
</dbReference>
<dbReference type="InterPro" id="IPR051678">
    <property type="entry name" value="AGP_Transferase"/>
</dbReference>
<dbReference type="SUPFAM" id="SSF56112">
    <property type="entry name" value="Protein kinase-like (PK-like)"/>
    <property type="match status" value="1"/>
</dbReference>
<reference evidence="2 3" key="1">
    <citation type="journal article" date="2001" name="Proc. Natl. Acad. Sci. U.S.A.">
        <title>Complete genome sequence of Caulobacter crescentus.</title>
        <authorList>
            <person name="Nierman W.C."/>
            <person name="Feldblyum T.V."/>
            <person name="Laub M.T."/>
            <person name="Paulsen I.T."/>
            <person name="Nelson K.E."/>
            <person name="Eisen J.A."/>
            <person name="Heidelberg J.F."/>
            <person name="Alley M.R."/>
            <person name="Ohta N."/>
            <person name="Maddock J.R."/>
            <person name="Potocka I."/>
            <person name="Nelson W.C."/>
            <person name="Newton A."/>
            <person name="Stephens C."/>
            <person name="Phadke N.D."/>
            <person name="Ely B."/>
            <person name="DeBoy R.T."/>
            <person name="Dodson R.J."/>
            <person name="Durkin A.S."/>
            <person name="Gwinn M.L."/>
            <person name="Haft D.H."/>
            <person name="Kolonay J.F."/>
            <person name="Smit J."/>
            <person name="Craven M.B."/>
            <person name="Khouri H."/>
            <person name="Shetty J."/>
            <person name="Berry K."/>
            <person name="Utterback T."/>
            <person name="Tran K."/>
            <person name="Wolf A."/>
            <person name="Vamathevan J."/>
            <person name="Ermolaeva M."/>
            <person name="White O."/>
            <person name="Salzberg S.L."/>
            <person name="Venter J.C."/>
            <person name="Shapiro L."/>
            <person name="Fraser C.M."/>
        </authorList>
    </citation>
    <scope>NUCLEOTIDE SEQUENCE [LARGE SCALE GENOMIC DNA]</scope>
    <source>
        <strain evidence="3">ATCC 19089 / CB15</strain>
    </source>
</reference>
<evidence type="ECO:0000313" key="2">
    <source>
        <dbReference type="EMBL" id="AAK23416.1"/>
    </source>
</evidence>
<dbReference type="SMR" id="Q9A8B9"/>
<dbReference type="PATRIC" id="fig|190650.5.peg.1461"/>
<dbReference type="PANTHER" id="PTHR21310">
    <property type="entry name" value="AMINOGLYCOSIDE PHOSPHOTRANSFERASE-RELATED-RELATED"/>
    <property type="match status" value="1"/>
</dbReference>
<evidence type="ECO:0000313" key="3">
    <source>
        <dbReference type="Proteomes" id="UP000001816"/>
    </source>
</evidence>
<dbReference type="PIR" id="D87427">
    <property type="entry name" value="D87427"/>
</dbReference>
<dbReference type="Pfam" id="PF01636">
    <property type="entry name" value="APH"/>
    <property type="match status" value="1"/>
</dbReference>
<dbReference type="AlphaFoldDB" id="Q9A8B9"/>
<name>Q9A8B9_CAUVC</name>
<dbReference type="InterPro" id="IPR011009">
    <property type="entry name" value="Kinase-like_dom_sf"/>
</dbReference>
<dbReference type="HOGENOM" id="CLU_007526_1_1_5"/>
<dbReference type="Gene3D" id="3.90.1200.10">
    <property type="match status" value="1"/>
</dbReference>
<dbReference type="PANTHER" id="PTHR21310:SF57">
    <property type="entry name" value="BLR2944 PROTEIN"/>
    <property type="match status" value="1"/>
</dbReference>
<gene>
    <name evidence="2" type="ordered locus">CC_1435</name>
</gene>
<evidence type="ECO:0000259" key="1">
    <source>
        <dbReference type="Pfam" id="PF01636"/>
    </source>
</evidence>
<dbReference type="eggNOG" id="COG3173">
    <property type="taxonomic scope" value="Bacteria"/>
</dbReference>
<sequence>MMAATSSSSAARPEGMKHPVWKRVSGSCLSRAVDIVKCAGSCVTQGEAGNHPSMDVAAALELLAPRLSPSATGVRHARRLSGGASLETWAFDLSDGTPLILRRRPDGALPRETALPLASEAALIRAAAAAGAPTPGVAHVCEPDDHLGEAYVMHRLEGETLGRRIVRDEAFVAVRPWLARRCGEVLAQIHATPTDHLPPLATSDARGELARYEGVYRDLDARRPILEAAFRWLEAIAPAPPERPVLVHGDFRNGNLMIHPDRGLVGVLDWELAHLGDPAEDLGWICVNSWRFGEWRKPVGGFGDYAELLSGHGGDISLDRVRFWQALGSLKWAVMCLMMYQSFATGADRSVERAMIGRRTSEAEIDLVTLMEGAA</sequence>
<dbReference type="Gene3D" id="3.30.200.20">
    <property type="entry name" value="Phosphorylase Kinase, domain 1"/>
    <property type="match status" value="1"/>
</dbReference>
<protein>
    <recommendedName>
        <fullName evidence="1">Aminoglycoside phosphotransferase domain-containing protein</fullName>
    </recommendedName>
</protein>
<accession>Q9A8B9</accession>
<dbReference type="KEGG" id="ccr:CC_1435"/>